<dbReference type="InterPro" id="IPR036691">
    <property type="entry name" value="Endo/exonu/phosph_ase_sf"/>
</dbReference>
<dbReference type="PROSITE" id="PS51767">
    <property type="entry name" value="PEPTIDASE_A1"/>
    <property type="match status" value="1"/>
</dbReference>
<sequence length="2213" mass="241236">MGRGRTLKLPPKHEQKRLGQALRNWIQGAGGAAESQESTMQESDTETQEEHALSCLGTDSPMHGAEECAQELPEEYQGSGEGLGVSILKQTPLMNSIGSTRNLEDETLIALFQCGTAARPNPASTNGTQQLMLPIELLFMMKATDCFTHMPLFYQPQVTNPQVDSGQSTKRSSHSLQTLSPQGNNKTRRTMTPDSCSPRHVPNPWQHRPQQAQNEERAKELHDSFSLALVPVPEVMTDSSNGSRGFAGLQLQSPPIMDETTTYSAIWTPENRTQAERAVGDFMHIANQAFSGGRARSIKFNFTRTVTSAVEVAVRLQGFLGKHAAAVPVEMLAKPGSWVTPDPSKIFVTTHGTERLVVFHIHMPRHSSARGNVVASVQVDERKGAKGARPVTVQGVKAVFEGFHTNYVMCLGAVDLVRHDEGHLKVHNNMNAANSGGQGTNIDALTQQVDAVTPLDNQQCLQLSSDAAAQRVANTLRHWTSQAEFANRSSIGAWEALAVRRDFSHLTDAQPRLTIQRSLLPSFLGSMHVFHKGLMEAMRTLDAKAAAAVGARPLNLLYGPWEGGCDPASTTVHECAPQNIPLRIAAINMRGGLGAIGGTKARNARIAALVAQLVASNTLIAVLSEPRLALGFIWPEQLGYAFLGQRSALPDTVAVVVATEIQSLVTHLTEIGDACAMWCSVARSGDQPPILLLVGYGPHKLKDTTVRLGYWHARLQELRSLRQQAHFRESPLILAGDLNVHMPCLVDANHRYAGPTERRVQELIFGVDGFNVVIRNPVKQATMKAGTALDVVASSLSLFATVEVQPAQDQTVPSDRLHLFALFSDSLQARPSRHNATVRWRRGADWSAALLPVQEALMFLAAWATLASRSVWLRKALSKGALRGLRQQIVDFAAWSRAVLIAMAGHVGRLASFTLPGQHGIRNHASQPCTDWIHDQQTLSSLEQRLQQEQTLARTLDCTHKGIVAKHARYWHQDLGSADAYLSTVLRPKGPVSLALLTPDGSIMPQEQAIQQLTQDLVQRAQGQGTGDREFNRQVAQQVRNIRAQALQECAEQHGDLISSLQVDEAIRGMKRSSTALRFPRDVIKDDATHSRLLVWALCCLIAALGLQPSMWLREVCPIRKCGMGPVKFTKDLRPVTSVDDLESLFDAVWLAQTRNKLEQFMSNQQSGGRFDHTLVILGFLMLFQARSAQDLWSTLLQADLQQGFESVWRDALRLQARQAGLTAWHWLSLDATLGSEKIRVRVGHMLGAVVNLVHNSIGQGKRSGTHLFGVFVQALTSAWPQGDNGLAVVVSPQARAAAWSSSDAQSGAGSSAESCTDILSARALASLVQSPQQWPQLMTNMPQHSRQLLLEGTASWLFPYQQFVDDALLPLLDAPHVLAANKALSLACHFWRHKFAGGKKGPKLVVFSGPHIEAAQCGTLCNEGVTICGQTQVLGVVLDAGLTMLPQLTKVTNTLRSEGIKLAAGMASAGFGLPAVSSQFTSRVLSKALCGSEVLASTAGGFQTVAAALNEAQYAVAKAFLSVPNDVRLGSRVAALAETRMLTRASTTVAVRIVMARARIACLPAEHPTLITALSLAHSGVARTWLQHSKDIMTQHLDIQLELSDFTDIHDDVRTDNKMRRALLQRYKHQVVLPAARALEEKWFLAQIARMSAEALVPYKDILPLRQPWTAREKWADWTPAMWRMHRIWVVARLTAGLPILPRGSGSFVHILAACPLCQAQVSGLLHVVSTCPGTQDLRSALSRTEDADPVSFLTQVLSPASPCARQAFARIQLVASAVTRIADALGLETVFTALTVCVRAADTSFRYSVKGSSTSKDINQDGHLPAIKSCAEQRALSVSFGTGEVTGVFVEDKVCFEDGSSGPSSETQEAEGSEAKVECVPMRFIAATSMSEDPFKDFVFDGVLGLGLSGLSQSDSFNFLKVMSGHAQTVEGGHGQTFGVFLAEHGQEHSAITFGGWEEQRLQEGLRWSPVVDPDLGHWQIRIKSLRVDGVAIPFCHEGCKGVVDTGTSLMSVPSEVFPEIYEMLRHAAPLDGSCGSQGPELQIELEDITLTLSPEDYAHPMQKKVALGATWGSSQVAVNGTRQDMWCKPMFMTMDLPEPIGPKLFIMGEPLLRKYYTVYDAEAKRVGFGLARHSPKVAKDGADYEDEQWWEEAEEEVDAEALAEAEAEVAAAEEAIRLQIRLQLDAEEEEEAMVAAHQAAVEEEEDAAHQ</sequence>
<dbReference type="EMBL" id="CAJNNV010033131">
    <property type="protein sequence ID" value="CAE8642204.1"/>
    <property type="molecule type" value="Genomic_DNA"/>
</dbReference>
<dbReference type="OrthoDB" id="418310at2759"/>
<evidence type="ECO:0000256" key="2">
    <source>
        <dbReference type="ARBA" id="ARBA00022670"/>
    </source>
</evidence>
<dbReference type="PROSITE" id="PS00141">
    <property type="entry name" value="ASP_PROTEASE"/>
    <property type="match status" value="1"/>
</dbReference>
<feature type="compositionally biased region" description="Polar residues" evidence="7">
    <location>
        <begin position="160"/>
        <end position="195"/>
    </location>
</feature>
<dbReference type="SUPFAM" id="SSF50630">
    <property type="entry name" value="Acid proteases"/>
    <property type="match status" value="1"/>
</dbReference>
<evidence type="ECO:0000256" key="1">
    <source>
        <dbReference type="ARBA" id="ARBA00007447"/>
    </source>
</evidence>
<feature type="region of interest" description="Disordered" evidence="7">
    <location>
        <begin position="25"/>
        <end position="63"/>
    </location>
</feature>
<keyword evidence="6" id="KW-0175">Coiled coil</keyword>
<dbReference type="PANTHER" id="PTHR47966:SF51">
    <property type="entry name" value="BETA-SITE APP-CLEAVING ENZYME, ISOFORM A-RELATED"/>
    <property type="match status" value="1"/>
</dbReference>
<dbReference type="Pfam" id="PF03372">
    <property type="entry name" value="Exo_endo_phos"/>
    <property type="match status" value="1"/>
</dbReference>
<keyword evidence="3 5" id="KW-0064">Aspartyl protease</keyword>
<evidence type="ECO:0000313" key="9">
    <source>
        <dbReference type="EMBL" id="CAE8642204.1"/>
    </source>
</evidence>
<evidence type="ECO:0000313" key="10">
    <source>
        <dbReference type="Proteomes" id="UP000654075"/>
    </source>
</evidence>
<evidence type="ECO:0000259" key="8">
    <source>
        <dbReference type="PROSITE" id="PS51767"/>
    </source>
</evidence>
<feature type="domain" description="Peptidase A1" evidence="8">
    <location>
        <begin position="1769"/>
        <end position="2132"/>
    </location>
</feature>
<dbReference type="Proteomes" id="UP000654075">
    <property type="component" value="Unassembled WGS sequence"/>
</dbReference>
<keyword evidence="10" id="KW-1185">Reference proteome</keyword>
<reference evidence="9" key="1">
    <citation type="submission" date="2021-02" db="EMBL/GenBank/DDBJ databases">
        <authorList>
            <person name="Dougan E. K."/>
            <person name="Rhodes N."/>
            <person name="Thang M."/>
            <person name="Chan C."/>
        </authorList>
    </citation>
    <scope>NUCLEOTIDE SEQUENCE</scope>
</reference>
<evidence type="ECO:0000256" key="5">
    <source>
        <dbReference type="RuleBase" id="RU000454"/>
    </source>
</evidence>
<dbReference type="GO" id="GO:0006508">
    <property type="term" value="P:proteolysis"/>
    <property type="evidence" value="ECO:0007669"/>
    <property type="project" value="UniProtKB-KW"/>
</dbReference>
<dbReference type="InterPro" id="IPR001461">
    <property type="entry name" value="Aspartic_peptidase_A1"/>
</dbReference>
<evidence type="ECO:0000256" key="6">
    <source>
        <dbReference type="SAM" id="Coils"/>
    </source>
</evidence>
<dbReference type="InterPro" id="IPR001969">
    <property type="entry name" value="Aspartic_peptidase_AS"/>
</dbReference>
<dbReference type="Pfam" id="PF00026">
    <property type="entry name" value="Asp"/>
    <property type="match status" value="1"/>
</dbReference>
<feature type="region of interest" description="Disordered" evidence="7">
    <location>
        <begin position="160"/>
        <end position="222"/>
    </location>
</feature>
<keyword evidence="4 5" id="KW-0378">Hydrolase</keyword>
<evidence type="ECO:0000256" key="7">
    <source>
        <dbReference type="SAM" id="MobiDB-lite"/>
    </source>
</evidence>
<dbReference type="PANTHER" id="PTHR47966">
    <property type="entry name" value="BETA-SITE APP-CLEAVING ENZYME, ISOFORM A-RELATED"/>
    <property type="match status" value="1"/>
</dbReference>
<gene>
    <name evidence="9" type="ORF">PGLA1383_LOCUS56734</name>
</gene>
<feature type="non-terminal residue" evidence="9">
    <location>
        <position position="2213"/>
    </location>
</feature>
<feature type="coiled-coil region" evidence="6">
    <location>
        <begin position="2158"/>
        <end position="2210"/>
    </location>
</feature>
<accession>A0A813HVN5</accession>
<dbReference type="SUPFAM" id="SSF56219">
    <property type="entry name" value="DNase I-like"/>
    <property type="match status" value="1"/>
</dbReference>
<dbReference type="InterPro" id="IPR034164">
    <property type="entry name" value="Pepsin-like_dom"/>
</dbReference>
<proteinExistence type="inferred from homology"/>
<protein>
    <recommendedName>
        <fullName evidence="8">Peptidase A1 domain-containing protein</fullName>
    </recommendedName>
</protein>
<organism evidence="9 10">
    <name type="scientific">Polarella glacialis</name>
    <name type="common">Dinoflagellate</name>
    <dbReference type="NCBI Taxonomy" id="89957"/>
    <lineage>
        <taxon>Eukaryota</taxon>
        <taxon>Sar</taxon>
        <taxon>Alveolata</taxon>
        <taxon>Dinophyceae</taxon>
        <taxon>Suessiales</taxon>
        <taxon>Suessiaceae</taxon>
        <taxon>Polarella</taxon>
    </lineage>
</organism>
<evidence type="ECO:0000256" key="4">
    <source>
        <dbReference type="ARBA" id="ARBA00022801"/>
    </source>
</evidence>
<comment type="caution">
    <text evidence="9">The sequence shown here is derived from an EMBL/GenBank/DDBJ whole genome shotgun (WGS) entry which is preliminary data.</text>
</comment>
<dbReference type="InterPro" id="IPR021109">
    <property type="entry name" value="Peptidase_aspartic_dom_sf"/>
</dbReference>
<dbReference type="GO" id="GO:0004190">
    <property type="term" value="F:aspartic-type endopeptidase activity"/>
    <property type="evidence" value="ECO:0007669"/>
    <property type="project" value="UniProtKB-KW"/>
</dbReference>
<comment type="similarity">
    <text evidence="1 5">Belongs to the peptidase A1 family.</text>
</comment>
<dbReference type="PRINTS" id="PR00792">
    <property type="entry name" value="PEPSIN"/>
</dbReference>
<evidence type="ECO:0000256" key="3">
    <source>
        <dbReference type="ARBA" id="ARBA00022750"/>
    </source>
</evidence>
<dbReference type="InterPro" id="IPR033121">
    <property type="entry name" value="PEPTIDASE_A1"/>
</dbReference>
<dbReference type="Gene3D" id="2.40.70.10">
    <property type="entry name" value="Acid Proteases"/>
    <property type="match status" value="2"/>
</dbReference>
<dbReference type="CDD" id="cd05471">
    <property type="entry name" value="pepsin_like"/>
    <property type="match status" value="1"/>
</dbReference>
<name>A0A813HVN5_POLGL</name>
<dbReference type="InterPro" id="IPR005135">
    <property type="entry name" value="Endo/exonuclease/phosphatase"/>
</dbReference>
<keyword evidence="2 5" id="KW-0645">Protease</keyword>
<dbReference type="Gene3D" id="3.60.10.10">
    <property type="entry name" value="Endonuclease/exonuclease/phosphatase"/>
    <property type="match status" value="1"/>
</dbReference>